<feature type="compositionally biased region" description="Basic and acidic residues" evidence="1">
    <location>
        <begin position="14"/>
        <end position="25"/>
    </location>
</feature>
<dbReference type="Gene3D" id="1.10.287.1490">
    <property type="match status" value="1"/>
</dbReference>
<evidence type="ECO:0000313" key="3">
    <source>
        <dbReference type="Proteomes" id="UP000444721"/>
    </source>
</evidence>
<dbReference type="EMBL" id="VFQX01000029">
    <property type="protein sequence ID" value="KAF0978431.1"/>
    <property type="molecule type" value="Genomic_DNA"/>
</dbReference>
<feature type="region of interest" description="Disordered" evidence="1">
    <location>
        <begin position="117"/>
        <end position="137"/>
    </location>
</feature>
<dbReference type="OMA" id="NTHEWEI"/>
<sequence length="580" mass="67347">METDPTGPNNNNPIRDHAQCGEQKEGNLSLGNNKSTEDPNAPLKLKTHEYFSKLETLCVDTVLGKIDPQALLEQAKQQCPSELDVLAQHVEKGFTQALKEKIKEISDENGLLTRQLEEQKQDISSKDKEIESLEESKRTLTTRKKDLKTKLNEERNNSRKLENQIEILKKEVKNLKKERSNLASQVQEAEKNCKNLHSQLDEKNHTIVDLNKQVKDLNHKVMVMQPSNEIIELLKTATHSRTLQLEKDVKELRKQTQEDEKQIKKLNKEALDNEKQIENLKKDMTFKENKFNNALKQKDLDHQNELKNKQNTHEWEINNLKTKHEKLMKEKNEEIETMIKDFNMKKEALLQEKKVFEKKIEDLEGDLMLARAQNDPALTMNDFSGSTPQMIANNYNDLRDLLSKFVSDIGDQYKEALNKELPENIIESLEDDLFNMIFKTETVNNMKEIASKDVKDAKEIPKVLKNQDKNQKYVKGLKEEINKMIMKLPEVNSKMIKCLEKSLNEICQETLNLYGGMIGNSKMEFVWPQVGDYFNPFEQEAHNAVKHVVIDMILHPSLMYPSSKTVFVRAKVIVKERKTR</sequence>
<reference evidence="2 3" key="1">
    <citation type="journal article" date="2019" name="Sci. Rep.">
        <title>Nanopore sequencing improves the draft genome of the human pathogenic amoeba Naegleria fowleri.</title>
        <authorList>
            <person name="Liechti N."/>
            <person name="Schurch N."/>
            <person name="Bruggmann R."/>
            <person name="Wittwer M."/>
        </authorList>
    </citation>
    <scope>NUCLEOTIDE SEQUENCE [LARGE SCALE GENOMIC DNA]</scope>
    <source>
        <strain evidence="2 3">ATCC 30894</strain>
    </source>
</reference>
<dbReference type="VEuPathDB" id="AmoebaDB:NF0105140"/>
<comment type="caution">
    <text evidence="2">The sequence shown here is derived from an EMBL/GenBank/DDBJ whole genome shotgun (WGS) entry which is preliminary data.</text>
</comment>
<proteinExistence type="predicted"/>
<accession>A0A6A5BVI5</accession>
<gene>
    <name evidence="2" type="ORF">FDP41_002251</name>
</gene>
<dbReference type="GeneID" id="68109469"/>
<name>A0A6A5BVI5_NAEFO</name>
<organism evidence="2 3">
    <name type="scientific">Naegleria fowleri</name>
    <name type="common">Brain eating amoeba</name>
    <dbReference type="NCBI Taxonomy" id="5763"/>
    <lineage>
        <taxon>Eukaryota</taxon>
        <taxon>Discoba</taxon>
        <taxon>Heterolobosea</taxon>
        <taxon>Tetramitia</taxon>
        <taxon>Eutetramitia</taxon>
        <taxon>Vahlkampfiidae</taxon>
        <taxon>Naegleria</taxon>
    </lineage>
</organism>
<dbReference type="Proteomes" id="UP000444721">
    <property type="component" value="Unassembled WGS sequence"/>
</dbReference>
<feature type="region of interest" description="Disordered" evidence="1">
    <location>
        <begin position="1"/>
        <end position="40"/>
    </location>
</feature>
<dbReference type="OrthoDB" id="10681890at2759"/>
<evidence type="ECO:0000256" key="1">
    <source>
        <dbReference type="SAM" id="MobiDB-lite"/>
    </source>
</evidence>
<dbReference type="VEuPathDB" id="AmoebaDB:NfTy_043040"/>
<dbReference type="VEuPathDB" id="AmoebaDB:FDP41_002251"/>
<protein>
    <submittedName>
        <fullName evidence="2">Uncharacterized protein</fullName>
    </submittedName>
</protein>
<evidence type="ECO:0000313" key="2">
    <source>
        <dbReference type="EMBL" id="KAF0978431.1"/>
    </source>
</evidence>
<dbReference type="AlphaFoldDB" id="A0A6A5BVI5"/>
<keyword evidence="3" id="KW-1185">Reference proteome</keyword>
<feature type="compositionally biased region" description="Polar residues" evidence="1">
    <location>
        <begin position="1"/>
        <end position="13"/>
    </location>
</feature>
<dbReference type="RefSeq" id="XP_044563144.1">
    <property type="nucleotide sequence ID" value="XM_044705425.1"/>
</dbReference>